<feature type="region of interest" description="Disordered" evidence="1">
    <location>
        <begin position="55"/>
        <end position="79"/>
    </location>
</feature>
<accession>X6NL85</accession>
<feature type="compositionally biased region" description="Basic and acidic residues" evidence="1">
    <location>
        <begin position="117"/>
        <end position="144"/>
    </location>
</feature>
<organism evidence="2 3">
    <name type="scientific">Reticulomyxa filosa</name>
    <dbReference type="NCBI Taxonomy" id="46433"/>
    <lineage>
        <taxon>Eukaryota</taxon>
        <taxon>Sar</taxon>
        <taxon>Rhizaria</taxon>
        <taxon>Retaria</taxon>
        <taxon>Foraminifera</taxon>
        <taxon>Monothalamids</taxon>
        <taxon>Reticulomyxidae</taxon>
        <taxon>Reticulomyxa</taxon>
    </lineage>
</organism>
<keyword evidence="3" id="KW-1185">Reference proteome</keyword>
<protein>
    <submittedName>
        <fullName evidence="2">Low-density lipoprotein receptor domain class A containing protein</fullName>
    </submittedName>
</protein>
<proteinExistence type="predicted"/>
<keyword evidence="2" id="KW-0675">Receptor</keyword>
<feature type="region of interest" description="Disordered" evidence="1">
    <location>
        <begin position="245"/>
        <end position="279"/>
    </location>
</feature>
<sequence>MFRFQNFDNKQKKKRWIHKTLGQDVALTRKKKFMKLFEAHNVKWDLARLSTLQDTDQSTLTKKSKSDDTIQQQLQAGRERIRAKMKERIKQKLHTPSQSNSYEDDHMHKIEDIIKKTNRARKNEKSNTRQKGIREDGKGKDAIQMEKTQTYAHGSENDGEEDRREGTHIREYMDQLSELRKQDEECRKQYLRRELSGEEWRAKHERFRQERERIQGILDDIRVKETDRQRDIVAQRLKLERDLAKQREEDDESWKQVSEMKRRRSRNQKPDFLTFHDEL</sequence>
<gene>
    <name evidence="2" type="ORF">RFI_10665</name>
</gene>
<dbReference type="EMBL" id="ASPP01007854">
    <property type="protein sequence ID" value="ETO26464.1"/>
    <property type="molecule type" value="Genomic_DNA"/>
</dbReference>
<feature type="region of interest" description="Disordered" evidence="1">
    <location>
        <begin position="117"/>
        <end position="166"/>
    </location>
</feature>
<reference evidence="2 3" key="1">
    <citation type="journal article" date="2013" name="Curr. Biol.">
        <title>The Genome of the Foraminiferan Reticulomyxa filosa.</title>
        <authorList>
            <person name="Glockner G."/>
            <person name="Hulsmann N."/>
            <person name="Schleicher M."/>
            <person name="Noegel A.A."/>
            <person name="Eichinger L."/>
            <person name="Gallinger C."/>
            <person name="Pawlowski J."/>
            <person name="Sierra R."/>
            <person name="Euteneuer U."/>
            <person name="Pillet L."/>
            <person name="Moustafa A."/>
            <person name="Platzer M."/>
            <person name="Groth M."/>
            <person name="Szafranski K."/>
            <person name="Schliwa M."/>
        </authorList>
    </citation>
    <scope>NUCLEOTIDE SEQUENCE [LARGE SCALE GENOMIC DNA]</scope>
</reference>
<dbReference type="Proteomes" id="UP000023152">
    <property type="component" value="Unassembled WGS sequence"/>
</dbReference>
<evidence type="ECO:0000313" key="3">
    <source>
        <dbReference type="Proteomes" id="UP000023152"/>
    </source>
</evidence>
<name>X6NL85_RETFI</name>
<dbReference type="AlphaFoldDB" id="X6NL85"/>
<keyword evidence="2" id="KW-0449">Lipoprotein</keyword>
<evidence type="ECO:0000256" key="1">
    <source>
        <dbReference type="SAM" id="MobiDB-lite"/>
    </source>
</evidence>
<comment type="caution">
    <text evidence="2">The sequence shown here is derived from an EMBL/GenBank/DDBJ whole genome shotgun (WGS) entry which is preliminary data.</text>
</comment>
<evidence type="ECO:0000313" key="2">
    <source>
        <dbReference type="EMBL" id="ETO26464.1"/>
    </source>
</evidence>